<feature type="compositionally biased region" description="Basic and acidic residues" evidence="1">
    <location>
        <begin position="1350"/>
        <end position="1360"/>
    </location>
</feature>
<reference evidence="3" key="1">
    <citation type="submission" date="2021-01" db="EMBL/GenBank/DDBJ databases">
        <authorList>
            <person name="Corre E."/>
            <person name="Pelletier E."/>
            <person name="Niang G."/>
            <person name="Scheremetjew M."/>
            <person name="Finn R."/>
            <person name="Kale V."/>
            <person name="Holt S."/>
            <person name="Cochrane G."/>
            <person name="Meng A."/>
            <person name="Brown T."/>
            <person name="Cohen L."/>
        </authorList>
    </citation>
    <scope>NUCLEOTIDE SEQUENCE</scope>
    <source>
        <strain evidence="3">Clade-A-BCC118000</strain>
    </source>
</reference>
<name>A0A7R9T2S8_9CHLO</name>
<gene>
    <name evidence="3" type="ORF">OLUC0939_LOCUS3910</name>
</gene>
<dbReference type="EMBL" id="HBDX01004541">
    <property type="protein sequence ID" value="CAD8223186.1"/>
    <property type="molecule type" value="Transcribed_RNA"/>
</dbReference>
<evidence type="ECO:0000256" key="2">
    <source>
        <dbReference type="SAM" id="Phobius"/>
    </source>
</evidence>
<evidence type="ECO:0000313" key="3">
    <source>
        <dbReference type="EMBL" id="CAD8223186.1"/>
    </source>
</evidence>
<feature type="region of interest" description="Disordered" evidence="1">
    <location>
        <begin position="1337"/>
        <end position="1371"/>
    </location>
</feature>
<organism evidence="3">
    <name type="scientific">Ostreococcus sp. 'lucimarinus'</name>
    <dbReference type="NCBI Taxonomy" id="242159"/>
    <lineage>
        <taxon>Eukaryota</taxon>
        <taxon>Viridiplantae</taxon>
        <taxon>Chlorophyta</taxon>
        <taxon>Mamiellophyceae</taxon>
        <taxon>Mamiellales</taxon>
        <taxon>Bathycoccaceae</taxon>
        <taxon>Ostreococcus</taxon>
    </lineage>
</organism>
<keyword evidence="2" id="KW-0812">Transmembrane</keyword>
<proteinExistence type="predicted"/>
<sequence length="2926" mass="320249">MYREFALVQDSRYSCVFAYKRQCARNCNWETSRAYVEQEALRGFEWSNGFGSSISITETGGNLRALIGSPNENGGRGRVYVFKMIGMDGLWRPDGVIEPKGNHPNKFGASVSVGKSSVLVGALGRGFGTAETDSNGGAWLMPYSLLHQNSPTTVAVGDSATRIGQYAHDFSIKVKHPMCDDPNDCFKLYNGDGVGIYHRHWRLRCEVFVEQKDVACSTHGAYLPCMNWGNFYPSLLPLARQNGKLVPGHYRIRYKCYWTDTLGAHLTYTDIQGVVHEFEILRGCDAVLSAGDDTSPFAHIVNHFFLSSDEFNSANCDENTLYDLKESIFRRYDIYPRDGSLSLEELTRAFSKQGQDSYSLRLWDSIKGGLLIPMSHFMKSTVVPLRCRKGQTNEPLQFVPGTVVYPTNAPGMVTSKKRCLADTNEMKASWEYNMQPVAGDFVCVYIDGILFEKLDSKPLGTQTSTSDYVTTGNVLSATSTSDIRPFSGGFTDAHMSLIASFNFDTDFNRREFISTAPLVSGQSQIPKLVPRFDATRQTELCTDGHGALCLKPFNDLSVLAPYSYKGDDLPDDFAMSFWVYGRCGSQYSQYSTRTSLVELKGVQNTYEHKLSLTLSTPDSNSQMTLKIEYNKYQSSNFGGGQAGSTSKSMKLNGKLACNKWHLVGFAVNAIDGMTLFANPSSLSQSTSSSNFANDPSWPTAVNRLLTSDMVFFQAIHVEFDDVRLYTGSVTKATFVDTFRCGHFAYCSTRAHATPSSRRTVCVQGRFESRSESVVCAEAMYYDGAAIDLSADLITAGVSFSFRDTSSDELSFEILRRPSSDRGSTQAFEVAILVEGSLSGCAAVFNSMTYLDRDAGTEPYAVWNYAVRTKESSSDRVSTTLVFKAPWTGTVEGNVIVHNSETGVPFVRICADFGDTNHSLDDFAADLSTNIALNRRVMHSSAESSSVSSYVVTDGAHGQGTGFSTIGMDEYLRVDLAGWSVIENIQVCGRNVSPASVTVHVQDFDPKDTGDHGAQCFSNAATSNDDVCVVFACRGTIVPAYRGQFVTVVAMQASVHVSEIRAFGFETRCKFSAVTDIDGTYAITLMDTSGRLTKTSNVLVGAYKEEVQDPDDEPIIDSNTEVTSVLLVVTPGDVSVPGTIAISISGMESTMNRDQLRAHIELSSGFGARAKVLISDSVWSALDEDSDGSVEAAIFQDVATAPKIRAMILYPVIDTETLSDFEVVFNAANAGSRCQDMFFYHADSMAVSWEDGYHYLTNAIDAMFSSEAPDCTGRTGSSHVPRYVNEPRRYAFPIVGFGFAPSGTPSADETPYRAISGASTFHLSATRRYSDIVHAFSKGDDANEGTDADVSTDKRLGDQPRHPTNSKTRPRAMESKTVKLLHLGVNAMDFEDHTSIPLRGAIMFPKRKTMGSTSCGLHGAKILVNEVGSESEPLEYDTDESGWFDAALSIGKSYTITAKLENHTICHSGSTIADATSTWRCDAKEVTAIVRFVRKTTYVFFTDVTNVDINLGLFHGECDRTYTGATFKLEPVNGCHTPVLVTDEEIRAWTPLSNYDNAPQNARRWDFAAMDYSISLWSGPLLSGVKELMQSNSYRSTYSNADCQTEPSSVVQYFRSRDTLQRIVPMKRNDEEVYDVRFKFHGYICTEIVNILKIASDDNTCYGPDEPGGIHDVHLIGTTASNVVVPMSREIRVKVYEVHKNGDQLLKCLTLPSSQDGTGSTKLSLRQTVSDPDVNECHPRRGGGASCDFEVELDDDGYVQFPTSGKNTSSTYNISSGTPNLAFNYRRSIDVQVERNDGSRALKVASSRPQISLGSKVRGGDGLSDSTFWATVPLDGLVYTVVHDPPGGNSYAELQTGVELSVSYTLTNTGAVTASSFENMDFDIGWSTGTEIGLSVGSGYVNVVTSAFDFELEGSFGFSFGWSGPDVTLSTSKEVGWDMTLTLDRTIRTSEDPNIPGRQGDVILGGGVEIQYIQADVLDLVDNCLAVRKKITWKPSKPTTYSVNVHTIEHQIIPNLMSLLSSIQADEIDEASSSLPYGDSCTDNCDKKQIWKNYISLRMNAWNQVLELSAPTNLTPISQPFFQPGTSGSAFGQQFDSEGGLADQLDEDQSHSWYDSNYGPLHDVKEAWSEAFNADATNGPAFRAYGGNYLSLPRFKEGLAKGSNNLFSFDRGAWVIGRFAAGAFFENMDDGLDSKLYSWGYTDSSSRPMAAFTGSQFNGTDIMLTFSGGGHSTEYLFTSKENLGGEDVAWEASIEQARETSFRGSTGFETSLGPEFLIGGGGGWAQHKEMGGERAFAWAKYAAMNVRYSLGDENFGDKFVIHVMSDKRFGTPVFETIGGRSKCPGELGTVFRESDIKLSIKAIKRELINPGEQALFEVSITNMSPYRESTNMGLRIVDAHAVSLQSVVKAAFIQATNESNGVQEVVTAVRKEASASIAKGVIDSLITVADDASKVQSNSAIDVALAVFDEADRLGGVGANAEFSGSQFMIGARRLSSLGEIVPIMSLPGDSLHVQRRSVVTKFALGINQGSKAVSKFIQLSLVSLCEAEVELEMYRPIIEDLYPLGDISWSQSCPRALFDTTTMNERLTTSFSKSGSSTLRVNIINPDPDNLWPGGDAHDDLVNENLAKVVIQYRPVSGGEWITAKDDSETYRADSYRKNIICGNSRIDGCAFDWNINNDFDKLLSGFKDDVYEVRVKTFCNNGDAFADTSVHEYVSDQRLRLVADTKPPLQMLNWAGWDSFAVHFSEQLNCDNQNVRVWNVDNGCPGTEVSDEDLRRFTFACPNTEGRVGWVASFPQEISGTYRVRVEGVTDIAGNAVSPPMGARNAFEFITHVRRSESTNSPPTRCDDSSLGGAPALGAAPSHAVTARKLSKSAIRTAFLACTVPVVVIFSVILLRRRRRGEEAFDNETLAKHTASGKISYGATL</sequence>
<evidence type="ECO:0000256" key="1">
    <source>
        <dbReference type="SAM" id="MobiDB-lite"/>
    </source>
</evidence>
<dbReference type="Gene3D" id="2.60.120.260">
    <property type="entry name" value="Galactose-binding domain-like"/>
    <property type="match status" value="1"/>
</dbReference>
<feature type="transmembrane region" description="Helical" evidence="2">
    <location>
        <begin position="2879"/>
        <end position="2896"/>
    </location>
</feature>
<accession>A0A7R9T2S8</accession>
<protein>
    <submittedName>
        <fullName evidence="3">Uncharacterized protein</fullName>
    </submittedName>
</protein>
<keyword evidence="2" id="KW-1133">Transmembrane helix</keyword>
<dbReference type="Gene3D" id="2.60.120.200">
    <property type="match status" value="1"/>
</dbReference>
<keyword evidence="2" id="KW-0472">Membrane</keyword>